<dbReference type="eggNOG" id="COG0229">
    <property type="taxonomic scope" value="Bacteria"/>
</dbReference>
<dbReference type="EC" id="1.8.4.12" evidence="1"/>
<dbReference type="AlphaFoldDB" id="S9QKA1"/>
<keyword evidence="7" id="KW-1185">Reference proteome</keyword>
<protein>
    <recommendedName>
        <fullName evidence="1">peptide-methionine (R)-S-oxide reductase</fullName>
        <ecNumber evidence="1">1.8.4.12</ecNumber>
    </recommendedName>
</protein>
<reference evidence="7" key="1">
    <citation type="journal article" date="2013" name="Stand. Genomic Sci.">
        <title>Genome sequence of the Litoreibacter arenae type strain (DSM 19593(T)), a member of the Roseobacter clade isolated from sea sand.</title>
        <authorList>
            <person name="Riedel T."/>
            <person name="Fiebig A."/>
            <person name="Petersen J."/>
            <person name="Gronow S."/>
            <person name="Kyrpides N.C."/>
            <person name="Goker M."/>
            <person name="Klenk H.P."/>
        </authorList>
    </citation>
    <scope>NUCLEOTIDE SEQUENCE [LARGE SCALE GENOMIC DNA]</scope>
    <source>
        <strain evidence="7">DSM 19593</strain>
    </source>
</reference>
<dbReference type="PANTHER" id="PTHR10173">
    <property type="entry name" value="METHIONINE SULFOXIDE REDUCTASE"/>
    <property type="match status" value="1"/>
</dbReference>
<evidence type="ECO:0000313" key="7">
    <source>
        <dbReference type="Proteomes" id="UP000015351"/>
    </source>
</evidence>
<evidence type="ECO:0000256" key="2">
    <source>
        <dbReference type="ARBA" id="ARBA00023002"/>
    </source>
</evidence>
<keyword evidence="4" id="KW-0732">Signal</keyword>
<gene>
    <name evidence="6" type="ORF">thalar_01541</name>
</gene>
<dbReference type="Proteomes" id="UP000015351">
    <property type="component" value="Unassembled WGS sequence"/>
</dbReference>
<dbReference type="SUPFAM" id="SSF51316">
    <property type="entry name" value="Mss4-like"/>
    <property type="match status" value="1"/>
</dbReference>
<evidence type="ECO:0000259" key="5">
    <source>
        <dbReference type="PROSITE" id="PS51790"/>
    </source>
</evidence>
<comment type="catalytic activity">
    <reaction evidence="3">
        <text>L-methionyl-[protein] + [thioredoxin]-disulfide + H2O = L-methionyl-(R)-S-oxide-[protein] + [thioredoxin]-dithiol</text>
        <dbReference type="Rhea" id="RHEA:24164"/>
        <dbReference type="Rhea" id="RHEA-COMP:10698"/>
        <dbReference type="Rhea" id="RHEA-COMP:10700"/>
        <dbReference type="Rhea" id="RHEA-COMP:12313"/>
        <dbReference type="Rhea" id="RHEA-COMP:12314"/>
        <dbReference type="ChEBI" id="CHEBI:15377"/>
        <dbReference type="ChEBI" id="CHEBI:16044"/>
        <dbReference type="ChEBI" id="CHEBI:29950"/>
        <dbReference type="ChEBI" id="CHEBI:45764"/>
        <dbReference type="ChEBI" id="CHEBI:50058"/>
        <dbReference type="EC" id="1.8.4.12"/>
    </reaction>
</comment>
<dbReference type="InterPro" id="IPR011057">
    <property type="entry name" value="Mss4-like_sf"/>
</dbReference>
<dbReference type="InterPro" id="IPR028427">
    <property type="entry name" value="Met_Sox_Rdtase_MsrB"/>
</dbReference>
<feature type="domain" description="MsrB" evidence="5">
    <location>
        <begin position="36"/>
        <end position="157"/>
    </location>
</feature>
<organism evidence="6 7">
    <name type="scientific">Litoreibacter arenae DSM 19593</name>
    <dbReference type="NCBI Taxonomy" id="1123360"/>
    <lineage>
        <taxon>Bacteria</taxon>
        <taxon>Pseudomonadati</taxon>
        <taxon>Pseudomonadota</taxon>
        <taxon>Alphaproteobacteria</taxon>
        <taxon>Rhodobacterales</taxon>
        <taxon>Roseobacteraceae</taxon>
        <taxon>Litoreibacter</taxon>
    </lineage>
</organism>
<dbReference type="OrthoDB" id="9785497at2"/>
<accession>S9QKA1</accession>
<dbReference type="GO" id="GO:0006979">
    <property type="term" value="P:response to oxidative stress"/>
    <property type="evidence" value="ECO:0007669"/>
    <property type="project" value="InterPro"/>
</dbReference>
<comment type="caution">
    <text evidence="6">The sequence shown here is derived from an EMBL/GenBank/DDBJ whole genome shotgun (WGS) entry which is preliminary data.</text>
</comment>
<proteinExistence type="predicted"/>
<dbReference type="Gene3D" id="2.170.150.20">
    <property type="entry name" value="Peptide methionine sulfoxide reductase"/>
    <property type="match status" value="1"/>
</dbReference>
<dbReference type="STRING" id="1123360.thalar_01541"/>
<keyword evidence="2 6" id="KW-0560">Oxidoreductase</keyword>
<evidence type="ECO:0000256" key="3">
    <source>
        <dbReference type="ARBA" id="ARBA00048488"/>
    </source>
</evidence>
<sequence length="157" mass="17615">MQRSTRRTFLLSATAAALFSRQVRAATGNFEVTRTEAEWRAMLTDTQYLVMREEKTEKPYFSPLNDETRAGTYICRGCDLPLYASETKYDSGTGWPSFTAPLGNAVRTKPDNTLFTRRTEVHCRRCGSHLGHIFDDGPAPTGKRHCLNGSSLVFVAK</sequence>
<dbReference type="GO" id="GO:0005737">
    <property type="term" value="C:cytoplasm"/>
    <property type="evidence" value="ECO:0007669"/>
    <property type="project" value="TreeGrafter"/>
</dbReference>
<dbReference type="RefSeq" id="WP_021100108.1">
    <property type="nucleotide sequence ID" value="NZ_KE557306.1"/>
</dbReference>
<dbReference type="GO" id="GO:0030091">
    <property type="term" value="P:protein repair"/>
    <property type="evidence" value="ECO:0007669"/>
    <property type="project" value="InterPro"/>
</dbReference>
<evidence type="ECO:0000313" key="6">
    <source>
        <dbReference type="EMBL" id="EPX80202.1"/>
    </source>
</evidence>
<dbReference type="InterPro" id="IPR002579">
    <property type="entry name" value="Met_Sox_Rdtase_MsrB_dom"/>
</dbReference>
<dbReference type="PANTHER" id="PTHR10173:SF57">
    <property type="entry name" value="PEPTIDE-METHIONINE (R)-S-OXIDE REDUCTASE"/>
    <property type="match status" value="1"/>
</dbReference>
<dbReference type="PATRIC" id="fig|1123360.3.peg.1528"/>
<evidence type="ECO:0000256" key="4">
    <source>
        <dbReference type="SAM" id="SignalP"/>
    </source>
</evidence>
<dbReference type="HOGENOM" id="CLU_031040_8_2_5"/>
<evidence type="ECO:0000256" key="1">
    <source>
        <dbReference type="ARBA" id="ARBA00012499"/>
    </source>
</evidence>
<dbReference type="EMBL" id="AONI01000009">
    <property type="protein sequence ID" value="EPX80202.1"/>
    <property type="molecule type" value="Genomic_DNA"/>
</dbReference>
<feature type="signal peptide" evidence="4">
    <location>
        <begin position="1"/>
        <end position="25"/>
    </location>
</feature>
<name>S9QKA1_9RHOB</name>
<dbReference type="NCBIfam" id="TIGR00357">
    <property type="entry name" value="peptide-methionine (R)-S-oxide reductase MsrB"/>
    <property type="match status" value="1"/>
</dbReference>
<dbReference type="GO" id="GO:0033743">
    <property type="term" value="F:peptide-methionine (R)-S-oxide reductase activity"/>
    <property type="evidence" value="ECO:0007669"/>
    <property type="project" value="UniProtKB-EC"/>
</dbReference>
<dbReference type="PROSITE" id="PS51790">
    <property type="entry name" value="MSRB"/>
    <property type="match status" value="1"/>
</dbReference>
<dbReference type="Pfam" id="PF01641">
    <property type="entry name" value="SelR"/>
    <property type="match status" value="1"/>
</dbReference>
<feature type="chain" id="PRO_5004568021" description="peptide-methionine (R)-S-oxide reductase" evidence="4">
    <location>
        <begin position="26"/>
        <end position="157"/>
    </location>
</feature>